<keyword evidence="2 6" id="KW-0863">Zinc-finger</keyword>
<dbReference type="InterPro" id="IPR002641">
    <property type="entry name" value="PNPLA_dom"/>
</dbReference>
<dbReference type="PANTHER" id="PTHR24185">
    <property type="entry name" value="CALCIUM-INDEPENDENT PHOSPHOLIPASE A2-GAMMA"/>
    <property type="match status" value="1"/>
</dbReference>
<dbReference type="AlphaFoldDB" id="A0A8J5TPB6"/>
<reference evidence="11" key="1">
    <citation type="submission" date="2021-04" db="EMBL/GenBank/DDBJ databases">
        <title>First draft genome resource for Brassicaceae pathogens Fusarium oxysporum f. sp. raphani and Fusarium oxysporum f. sp. rapae.</title>
        <authorList>
            <person name="Asai S."/>
        </authorList>
    </citation>
    <scope>NUCLEOTIDE SEQUENCE</scope>
    <source>
        <strain evidence="11">Tf1208</strain>
    </source>
</reference>
<evidence type="ECO:0000256" key="3">
    <source>
        <dbReference type="ARBA" id="ARBA00022801"/>
    </source>
</evidence>
<feature type="domain" description="RING-type" evidence="9">
    <location>
        <begin position="484"/>
        <end position="527"/>
    </location>
</feature>
<feature type="active site" description="Nucleophile" evidence="7">
    <location>
        <position position="564"/>
    </location>
</feature>
<dbReference type="PROSITE" id="PS51635">
    <property type="entry name" value="PNPLA"/>
    <property type="match status" value="1"/>
</dbReference>
<organism evidence="11 12">
    <name type="scientific">Fusarium oxysporum f. sp. rapae</name>
    <dbReference type="NCBI Taxonomy" id="485398"/>
    <lineage>
        <taxon>Eukaryota</taxon>
        <taxon>Fungi</taxon>
        <taxon>Dikarya</taxon>
        <taxon>Ascomycota</taxon>
        <taxon>Pezizomycotina</taxon>
        <taxon>Sordariomycetes</taxon>
        <taxon>Hypocreomycetidae</taxon>
        <taxon>Hypocreales</taxon>
        <taxon>Nectriaceae</taxon>
        <taxon>Fusarium</taxon>
        <taxon>Fusarium oxysporum species complex</taxon>
    </lineage>
</organism>
<comment type="caution">
    <text evidence="7">Lacks conserved residue(s) required for the propagation of feature annotation.</text>
</comment>
<feature type="short sequence motif" description="GXSXG" evidence="7">
    <location>
        <begin position="562"/>
        <end position="566"/>
    </location>
</feature>
<evidence type="ECO:0000259" key="9">
    <source>
        <dbReference type="PROSITE" id="PS50089"/>
    </source>
</evidence>
<keyword evidence="4" id="KW-0862">Zinc</keyword>
<protein>
    <submittedName>
        <fullName evidence="11">Phospholipase A I</fullName>
    </submittedName>
</protein>
<evidence type="ECO:0000259" key="10">
    <source>
        <dbReference type="PROSITE" id="PS51635"/>
    </source>
</evidence>
<dbReference type="Pfam" id="PF01734">
    <property type="entry name" value="Patatin"/>
    <property type="match status" value="1"/>
</dbReference>
<evidence type="ECO:0000256" key="8">
    <source>
        <dbReference type="SAM" id="MobiDB-lite"/>
    </source>
</evidence>
<keyword evidence="3 7" id="KW-0378">Hydrolase</keyword>
<dbReference type="InterPro" id="IPR001841">
    <property type="entry name" value="Znf_RING"/>
</dbReference>
<dbReference type="PROSITE" id="PS00518">
    <property type="entry name" value="ZF_RING_1"/>
    <property type="match status" value="1"/>
</dbReference>
<dbReference type="PANTHER" id="PTHR24185:SF1">
    <property type="entry name" value="CALCIUM-INDEPENDENT PHOSPHOLIPASE A2-GAMMA"/>
    <property type="match status" value="1"/>
</dbReference>
<dbReference type="EMBL" id="JAELUQ010000012">
    <property type="protein sequence ID" value="KAG7405003.1"/>
    <property type="molecule type" value="Genomic_DNA"/>
</dbReference>
<evidence type="ECO:0000256" key="1">
    <source>
        <dbReference type="ARBA" id="ARBA00022723"/>
    </source>
</evidence>
<dbReference type="InterPro" id="IPR017907">
    <property type="entry name" value="Znf_RING_CS"/>
</dbReference>
<evidence type="ECO:0000313" key="11">
    <source>
        <dbReference type="EMBL" id="KAG7405003.1"/>
    </source>
</evidence>
<comment type="caution">
    <text evidence="11">The sequence shown here is derived from an EMBL/GenBank/DDBJ whole genome shotgun (WGS) entry which is preliminary data.</text>
</comment>
<dbReference type="Proteomes" id="UP000694050">
    <property type="component" value="Unassembled WGS sequence"/>
</dbReference>
<feature type="region of interest" description="Disordered" evidence="8">
    <location>
        <begin position="756"/>
        <end position="780"/>
    </location>
</feature>
<dbReference type="GO" id="GO:0008270">
    <property type="term" value="F:zinc ion binding"/>
    <property type="evidence" value="ECO:0007669"/>
    <property type="project" value="UniProtKB-KW"/>
</dbReference>
<evidence type="ECO:0000256" key="7">
    <source>
        <dbReference type="PROSITE-ProRule" id="PRU01161"/>
    </source>
</evidence>
<feature type="active site" description="Proton acceptor" evidence="7">
    <location>
        <position position="719"/>
    </location>
</feature>
<gene>
    <name evidence="11" type="primary">PLA1-0</name>
    <name evidence="11" type="ORF">Forpe1208_v015503</name>
</gene>
<dbReference type="CDD" id="cd07199">
    <property type="entry name" value="Pat17_PNPLA8_PNPLA9_like"/>
    <property type="match status" value="1"/>
</dbReference>
<keyword evidence="7" id="KW-0443">Lipid metabolism</keyword>
<proteinExistence type="predicted"/>
<dbReference type="GO" id="GO:0016020">
    <property type="term" value="C:membrane"/>
    <property type="evidence" value="ECO:0007669"/>
    <property type="project" value="TreeGrafter"/>
</dbReference>
<evidence type="ECO:0000256" key="5">
    <source>
        <dbReference type="ARBA" id="ARBA00022963"/>
    </source>
</evidence>
<keyword evidence="5 7" id="KW-0442">Lipid degradation</keyword>
<evidence type="ECO:0000256" key="2">
    <source>
        <dbReference type="ARBA" id="ARBA00022771"/>
    </source>
</evidence>
<feature type="short sequence motif" description="DGA/G" evidence="7">
    <location>
        <begin position="719"/>
        <end position="721"/>
    </location>
</feature>
<evidence type="ECO:0000256" key="6">
    <source>
        <dbReference type="PROSITE-ProRule" id="PRU00175"/>
    </source>
</evidence>
<sequence length="911" mass="102821">MLINREQARTGNITDYPVPVPGLVGDNIPTTGDVHLYADPGTYFARKPILYADCEGMTGGENTPRGLAYRERIEGKKQKHPVRNKLKKPLSWANTPKMQSREYAVTTLFPRILYTFSDVVVFILREVRTFQTEVLQHLISWAAMSIDKSINQPNLPHIVVVINATETSIDDAQWDPDVATKALLDDYENSIYQVPALREVLARLEQGLGKKIRSTHELLLHYYSSVKIVRIPWKGRYMQIDDQVGKLYDVIISRCAKSYIYKEKIRMLLNAERLPQYVTAAYDHFSRQLDVPFDFAKEARRHTPLPKDFGGHILNLILLMYNTHDWHNINAGAFFQGLSLPIASCIMLAATRDNIQGTYSSLLMNTYHEPLKAAFTQFCDRWLRCSFQKDGYQCCNAQNTHGKGHQAYTGRVLAKGKYQSTFDIDLFFANWIDAIDKDIQVLDDILQTQVNRDERTLPTKHRRIMAEFYRVNGPAHRIKSHLTCLCCVRNIPGNILPCHHALCKDCVQAFGLGNGQGVFELHNCPLHPGGVRGIIELMILKAIEKKLGSYIPIQSFFDLIVGTSTGGIIALGLGVKQWNVDACINRFKGLCTQAFTSRGPPALRALTIVSRKSLYKTVPLENALQSAFGPDSLLYGKFKPESSMDIRVAVTSTHATQKKPVVLSNYNTEGKRDGLPYTFVRRQDPNKELKVWEAARATAAAPPYFKPFIQKDTMEAYTDGAINYNCPASIADYERRLLWEEVSDWPPDIMLSLGTGLSTPGKLPPDPRGHSRTKSPHLSERGGAGLRLMWWAANAIVEDQLDCEGIWKKHCAKATPPGRTHTAEDMRRNLRINVKFPKARPGLDDVKVMESMQQHTENTILEDPDVRGDIHEVAHKLVASCFYFGETGPGILDRAIGVYRCDGKTMYYFLS</sequence>
<keyword evidence="1" id="KW-0479">Metal-binding</keyword>
<accession>A0A8J5TPB6</accession>
<evidence type="ECO:0000256" key="4">
    <source>
        <dbReference type="ARBA" id="ARBA00022833"/>
    </source>
</evidence>
<feature type="domain" description="PNPLA" evidence="10">
    <location>
        <begin position="524"/>
        <end position="732"/>
    </location>
</feature>
<name>A0A8J5TPB6_FUSOX</name>
<dbReference type="GO" id="GO:0019369">
    <property type="term" value="P:arachidonate metabolic process"/>
    <property type="evidence" value="ECO:0007669"/>
    <property type="project" value="TreeGrafter"/>
</dbReference>
<dbReference type="PROSITE" id="PS50089">
    <property type="entry name" value="ZF_RING_2"/>
    <property type="match status" value="1"/>
</dbReference>
<dbReference type="GO" id="GO:0016042">
    <property type="term" value="P:lipid catabolic process"/>
    <property type="evidence" value="ECO:0007669"/>
    <property type="project" value="UniProtKB-UniRule"/>
</dbReference>
<dbReference type="GO" id="GO:0047499">
    <property type="term" value="F:calcium-independent phospholipase A2 activity"/>
    <property type="evidence" value="ECO:0007669"/>
    <property type="project" value="TreeGrafter"/>
</dbReference>
<evidence type="ECO:0000313" key="12">
    <source>
        <dbReference type="Proteomes" id="UP000694050"/>
    </source>
</evidence>